<keyword evidence="1" id="KW-0472">Membrane</keyword>
<feature type="transmembrane region" description="Helical" evidence="1">
    <location>
        <begin position="548"/>
        <end position="568"/>
    </location>
</feature>
<sequence length="574" mass="66157">MVKSATFDFDGLKDDPKMLFELDGTQRKTVTIKNLHYSDSLRIYNLTCNELILENCSFTLSLRLDQCKIISLSIERSSFKDSLSFGYESQINQIYLNTVDISKSLDSYCIFTRFKCYELRTKKLNLLNRKGLLGEKSGEIYIYLQDSDVFMTSISILDRSIEVELKNDKIKSFNVKETKQLLFIIKEDNELRQISFNDIEDVTLKGLYESPIESLAFTNCGISQLTDYGERGDDDYLEENQIAEIHLKDCTTLKKCSIEIPHPLQLYVEECKFDAPLVIKSVYKDVHSTPSDLRIGDKNSGDILIEHINVNLNFTGTNFSNITVKGSGINALTFGTFSNHGKINFINSRSSEEEFLKANKYTNHLTAYDSILDNINFHFFDLNSFSQIQFINTNILGMQLFHYPERLANYSDNLNMLPCIDNERDFNINAKFTYNQLRLLAERNGDTDKSVEYRSREQNYLRRTKDNVGDELLLFLNELSNWHGRNWLLGVFFTLFSGLISFAGYQGSLGIFIFCDSNWIADYIRYIATYPKLQVGNYEEQGTALTDLARIFGIIFMGYGVFQTIAAFRKYGKK</sequence>
<organism evidence="2 3">
    <name type="scientific">Sphingobacterium nematocida</name>
    <dbReference type="NCBI Taxonomy" id="1513896"/>
    <lineage>
        <taxon>Bacteria</taxon>
        <taxon>Pseudomonadati</taxon>
        <taxon>Bacteroidota</taxon>
        <taxon>Sphingobacteriia</taxon>
        <taxon>Sphingobacteriales</taxon>
        <taxon>Sphingobacteriaceae</taxon>
        <taxon>Sphingobacterium</taxon>
    </lineage>
</organism>
<protein>
    <submittedName>
        <fullName evidence="2">Uncharacterized protein</fullName>
    </submittedName>
</protein>
<name>A0A1T5AMG1_9SPHI</name>
<proteinExistence type="predicted"/>
<reference evidence="3" key="1">
    <citation type="submission" date="2017-02" db="EMBL/GenBank/DDBJ databases">
        <authorList>
            <person name="Varghese N."/>
            <person name="Submissions S."/>
        </authorList>
    </citation>
    <scope>NUCLEOTIDE SEQUENCE [LARGE SCALE GENOMIC DNA]</scope>
    <source>
        <strain evidence="3">DSM 24091</strain>
    </source>
</reference>
<keyword evidence="3" id="KW-1185">Reference proteome</keyword>
<evidence type="ECO:0000313" key="2">
    <source>
        <dbReference type="EMBL" id="SKB36030.1"/>
    </source>
</evidence>
<evidence type="ECO:0000313" key="3">
    <source>
        <dbReference type="Proteomes" id="UP000190150"/>
    </source>
</evidence>
<accession>A0A1T5AMG1</accession>
<keyword evidence="1" id="KW-0812">Transmembrane</keyword>
<feature type="transmembrane region" description="Helical" evidence="1">
    <location>
        <begin position="487"/>
        <end position="505"/>
    </location>
</feature>
<keyword evidence="1" id="KW-1133">Transmembrane helix</keyword>
<dbReference type="AlphaFoldDB" id="A0A1T5AMG1"/>
<dbReference type="EMBL" id="FUZF01000001">
    <property type="protein sequence ID" value="SKB36030.1"/>
    <property type="molecule type" value="Genomic_DNA"/>
</dbReference>
<evidence type="ECO:0000256" key="1">
    <source>
        <dbReference type="SAM" id="Phobius"/>
    </source>
</evidence>
<gene>
    <name evidence="2" type="ORF">SAMN05660841_00004</name>
</gene>
<dbReference type="Proteomes" id="UP000190150">
    <property type="component" value="Unassembled WGS sequence"/>
</dbReference>